<evidence type="ECO:0000313" key="11">
    <source>
        <dbReference type="EMBL" id="EOW83705.1"/>
    </source>
</evidence>
<sequence>MWNIIKKWLNKRSLKAAFTLIEMVIVLFIISVLLLLFVPNLIEKGNVAQKRSNYSVVEVVKQEIQVYKAEHGQEPSEDTLKGIVGKRRYDIYVAHKNDPDPDESSPSG</sequence>
<evidence type="ECO:0000256" key="5">
    <source>
        <dbReference type="ARBA" id="ARBA00022692"/>
    </source>
</evidence>
<feature type="transmembrane region" description="Helical" evidence="10">
    <location>
        <begin position="20"/>
        <end position="42"/>
    </location>
</feature>
<dbReference type="GO" id="GO:0009986">
    <property type="term" value="C:cell surface"/>
    <property type="evidence" value="ECO:0007669"/>
    <property type="project" value="UniProtKB-SubCell"/>
</dbReference>
<dbReference type="InterPro" id="IPR000983">
    <property type="entry name" value="Bac_GSPG_pilin"/>
</dbReference>
<dbReference type="Gene3D" id="3.30.700.10">
    <property type="entry name" value="Glycoprotein, Type 4 Pilin"/>
    <property type="match status" value="1"/>
</dbReference>
<comment type="subcellular location">
    <subcellularLocation>
        <location evidence="1">Cell membrane</location>
        <topology evidence="1">Single-pass membrane protein</topology>
    </subcellularLocation>
    <subcellularLocation>
        <location evidence="2">Cell surface</location>
    </subcellularLocation>
</comment>
<evidence type="ECO:0000256" key="8">
    <source>
        <dbReference type="ARBA" id="ARBA00023287"/>
    </source>
</evidence>
<dbReference type="NCBIfam" id="NF040999">
    <property type="entry name" value="pilin_ComGC"/>
    <property type="match status" value="1"/>
</dbReference>
<keyword evidence="5 10" id="KW-0812">Transmembrane</keyword>
<gene>
    <name evidence="11" type="ORF">I568_01506</name>
</gene>
<evidence type="ECO:0000313" key="12">
    <source>
        <dbReference type="Proteomes" id="UP000014113"/>
    </source>
</evidence>
<dbReference type="SUPFAM" id="SSF54523">
    <property type="entry name" value="Pili subunits"/>
    <property type="match status" value="1"/>
</dbReference>
<evidence type="ECO:0000256" key="9">
    <source>
        <dbReference type="ARBA" id="ARBA00043982"/>
    </source>
</evidence>
<name>S1N3X5_9ENTE</name>
<evidence type="ECO:0008006" key="13">
    <source>
        <dbReference type="Google" id="ProtNLM"/>
    </source>
</evidence>
<evidence type="ECO:0000256" key="7">
    <source>
        <dbReference type="ARBA" id="ARBA00023136"/>
    </source>
</evidence>
<evidence type="ECO:0000256" key="2">
    <source>
        <dbReference type="ARBA" id="ARBA00004241"/>
    </source>
</evidence>
<dbReference type="GO" id="GO:0005886">
    <property type="term" value="C:plasma membrane"/>
    <property type="evidence" value="ECO:0007669"/>
    <property type="project" value="UniProtKB-SubCell"/>
</dbReference>
<dbReference type="Pfam" id="PF07963">
    <property type="entry name" value="N_methyl"/>
    <property type="match status" value="1"/>
</dbReference>
<evidence type="ECO:0000256" key="4">
    <source>
        <dbReference type="ARBA" id="ARBA00022481"/>
    </source>
</evidence>
<dbReference type="EMBL" id="ASWJ01000007">
    <property type="protein sequence ID" value="EOW83705.1"/>
    <property type="molecule type" value="Genomic_DNA"/>
</dbReference>
<dbReference type="InterPro" id="IPR045584">
    <property type="entry name" value="Pilin-like"/>
</dbReference>
<proteinExistence type="inferred from homology"/>
<organism evidence="11 12">
    <name type="scientific">Enterococcus columbae DSM 7374 = ATCC 51263</name>
    <dbReference type="NCBI Taxonomy" id="1121865"/>
    <lineage>
        <taxon>Bacteria</taxon>
        <taxon>Bacillati</taxon>
        <taxon>Bacillota</taxon>
        <taxon>Bacilli</taxon>
        <taxon>Lactobacillales</taxon>
        <taxon>Enterococcaceae</taxon>
        <taxon>Enterococcus</taxon>
    </lineage>
</organism>
<protein>
    <recommendedName>
        <fullName evidence="13">Type II secretion system protein G</fullName>
    </recommendedName>
</protein>
<keyword evidence="3" id="KW-1003">Cell membrane</keyword>
<dbReference type="RefSeq" id="WP_016184376.1">
    <property type="nucleotide sequence ID" value="NZ_JXKI01000038.1"/>
</dbReference>
<dbReference type="Proteomes" id="UP000014113">
    <property type="component" value="Unassembled WGS sequence"/>
</dbReference>
<dbReference type="GO" id="GO:0015628">
    <property type="term" value="P:protein secretion by the type II secretion system"/>
    <property type="evidence" value="ECO:0007669"/>
    <property type="project" value="InterPro"/>
</dbReference>
<dbReference type="PRINTS" id="PR00813">
    <property type="entry name" value="BCTERIALGSPG"/>
</dbReference>
<evidence type="ECO:0000256" key="1">
    <source>
        <dbReference type="ARBA" id="ARBA00004162"/>
    </source>
</evidence>
<evidence type="ECO:0000256" key="6">
    <source>
        <dbReference type="ARBA" id="ARBA00022989"/>
    </source>
</evidence>
<comment type="caution">
    <text evidence="11">The sequence shown here is derived from an EMBL/GenBank/DDBJ whole genome shotgun (WGS) entry which is preliminary data.</text>
</comment>
<keyword evidence="12" id="KW-1185">Reference proteome</keyword>
<accession>S1N3X5</accession>
<evidence type="ECO:0000256" key="10">
    <source>
        <dbReference type="SAM" id="Phobius"/>
    </source>
</evidence>
<keyword evidence="7 10" id="KW-0472">Membrane</keyword>
<reference evidence="11 12" key="1">
    <citation type="submission" date="2013-03" db="EMBL/GenBank/DDBJ databases">
        <title>The Genome Sequence of Enterococcus columbae ATCC_51263 (PacBio/Illumina hybrid assembly).</title>
        <authorList>
            <consortium name="The Broad Institute Genomics Platform"/>
            <consortium name="The Broad Institute Genome Sequencing Center for Infectious Disease"/>
            <person name="Earl A."/>
            <person name="Russ C."/>
            <person name="Gilmore M."/>
            <person name="Surin D."/>
            <person name="Walker B."/>
            <person name="Young S."/>
            <person name="Zeng Q."/>
            <person name="Gargeya S."/>
            <person name="Fitzgerald M."/>
            <person name="Haas B."/>
            <person name="Abouelleil A."/>
            <person name="Allen A.W."/>
            <person name="Alvarado L."/>
            <person name="Arachchi H.M."/>
            <person name="Berlin A.M."/>
            <person name="Chapman S.B."/>
            <person name="Gainer-Dewar J."/>
            <person name="Goldberg J."/>
            <person name="Griggs A."/>
            <person name="Gujja S."/>
            <person name="Hansen M."/>
            <person name="Howarth C."/>
            <person name="Imamovic A."/>
            <person name="Ireland A."/>
            <person name="Larimer J."/>
            <person name="McCowan C."/>
            <person name="Murphy C."/>
            <person name="Pearson M."/>
            <person name="Poon T.W."/>
            <person name="Priest M."/>
            <person name="Roberts A."/>
            <person name="Saif S."/>
            <person name="Shea T."/>
            <person name="Sisk P."/>
            <person name="Sykes S."/>
            <person name="Wortman J."/>
            <person name="Nusbaum C."/>
            <person name="Birren B."/>
        </authorList>
    </citation>
    <scope>NUCLEOTIDE SEQUENCE [LARGE SCALE GENOMIC DNA]</scope>
    <source>
        <strain evidence="11 12">ATCC 51263</strain>
    </source>
</reference>
<dbReference type="AlphaFoldDB" id="S1N3X5"/>
<dbReference type="PATRIC" id="fig|1121865.3.peg.2229"/>
<keyword evidence="6 10" id="KW-1133">Transmembrane helix</keyword>
<evidence type="ECO:0000256" key="3">
    <source>
        <dbReference type="ARBA" id="ARBA00022475"/>
    </source>
</evidence>
<comment type="similarity">
    <text evidence="9">Belongs to the ComGC family.</text>
</comment>
<dbReference type="GO" id="GO:0030420">
    <property type="term" value="P:establishment of competence for transformation"/>
    <property type="evidence" value="ECO:0007669"/>
    <property type="project" value="UniProtKB-KW"/>
</dbReference>
<keyword evidence="4" id="KW-0488">Methylation</keyword>
<dbReference type="InterPro" id="IPR012902">
    <property type="entry name" value="N_methyl_site"/>
</dbReference>
<keyword evidence="8" id="KW-0178">Competence</keyword>
<dbReference type="GO" id="GO:0015627">
    <property type="term" value="C:type II protein secretion system complex"/>
    <property type="evidence" value="ECO:0007669"/>
    <property type="project" value="InterPro"/>
</dbReference>
<dbReference type="STRING" id="1121865.OMW_02294"/>
<dbReference type="InterPro" id="IPR016940">
    <property type="entry name" value="ComGC"/>
</dbReference>
<dbReference type="eggNOG" id="COG4537">
    <property type="taxonomic scope" value="Bacteria"/>
</dbReference>
<dbReference type="NCBIfam" id="TIGR02532">
    <property type="entry name" value="IV_pilin_GFxxxE"/>
    <property type="match status" value="1"/>
</dbReference>